<gene>
    <name evidence="3" type="ORF">J2N86_14470</name>
</gene>
<dbReference type="InterPro" id="IPR003675">
    <property type="entry name" value="Rce1/LyrA-like_dom"/>
</dbReference>
<keyword evidence="1" id="KW-1133">Transmembrane helix</keyword>
<feature type="transmembrane region" description="Helical" evidence="1">
    <location>
        <begin position="305"/>
        <end position="323"/>
    </location>
</feature>
<feature type="transmembrane region" description="Helical" evidence="1">
    <location>
        <begin position="392"/>
        <end position="411"/>
    </location>
</feature>
<dbReference type="SMART" id="SM00100">
    <property type="entry name" value="cNMP"/>
    <property type="match status" value="1"/>
</dbReference>
<sequence length="416" mass="46840">MVSRSSCIIKEFSPNSNFSFNSPSYNYQLNTNPHKILTEEFTAKELSDFYEVLGVQLFFGKGDVLFQEHDQSDSFYIILEGEAEVFVNKKTKHNEKHSHVLATLKKDDVIGDMALVENKPRSASIRAKSDLAVLSFNLDAINAHPRIRLLLTKNMAKILSQKLRDTNQITIKKMEESLEQAQARNVLGVFMIAMFWLISLYTLSLTTLIGIEKNLINNTTFLSVGLIVFFALGILGAMRLTGLPLKHFGITFDDWPQKTLEAVKYSIPVMLLFLLAKAYLVYWGANPNHVALFSGFDEGLVNGKFSATLYLVVVFFYALLVPIQELIARCALQSTFFSFLPGNETFRIWNAIILSNLIFSSVHSHLSLMFASLTFIPGLFWGWLFYKQASLISVSASHVLIGVWGIFILGAKGIIY</sequence>
<dbReference type="PANTHER" id="PTHR11635">
    <property type="entry name" value="CAMP-DEPENDENT PROTEIN KINASE REGULATORY CHAIN"/>
    <property type="match status" value="1"/>
</dbReference>
<evidence type="ECO:0000313" key="3">
    <source>
        <dbReference type="EMBL" id="USQ15496.1"/>
    </source>
</evidence>
<dbReference type="SUPFAM" id="SSF51206">
    <property type="entry name" value="cAMP-binding domain-like"/>
    <property type="match status" value="1"/>
</dbReference>
<dbReference type="PANTHER" id="PTHR11635:SF152">
    <property type="entry name" value="CAMP-DEPENDENT PROTEIN KINASE TYPE I REGULATORY SUBUNIT-RELATED"/>
    <property type="match status" value="1"/>
</dbReference>
<reference evidence="3" key="1">
    <citation type="submission" date="2021-03" db="EMBL/GenBank/DDBJ databases">
        <title>Legionella lytica PCM 2298.</title>
        <authorList>
            <person name="Koper P."/>
        </authorList>
    </citation>
    <scope>NUCLEOTIDE SEQUENCE</scope>
    <source>
        <strain evidence="3">PCM 2298</strain>
        <plasmid evidence="3">pLlyPCM2298_1</plasmid>
    </source>
</reference>
<dbReference type="InterPro" id="IPR018490">
    <property type="entry name" value="cNMP-bd_dom_sf"/>
</dbReference>
<protein>
    <submittedName>
        <fullName evidence="3">Cyclic nucleotide-binding domain-containing protein</fullName>
    </submittedName>
</protein>
<feature type="domain" description="Cyclic nucleotide-binding" evidence="2">
    <location>
        <begin position="37"/>
        <end position="137"/>
    </location>
</feature>
<evidence type="ECO:0000313" key="4">
    <source>
        <dbReference type="Proteomes" id="UP001057474"/>
    </source>
</evidence>
<keyword evidence="4" id="KW-1185">Reference proteome</keyword>
<dbReference type="PROSITE" id="PS50042">
    <property type="entry name" value="CNMP_BINDING_3"/>
    <property type="match status" value="1"/>
</dbReference>
<accession>A0ABY4YD84</accession>
<feature type="transmembrane region" description="Helical" evidence="1">
    <location>
        <begin position="186"/>
        <end position="209"/>
    </location>
</feature>
<dbReference type="InterPro" id="IPR014710">
    <property type="entry name" value="RmlC-like_jellyroll"/>
</dbReference>
<feature type="transmembrane region" description="Helical" evidence="1">
    <location>
        <begin position="366"/>
        <end position="386"/>
    </location>
</feature>
<dbReference type="PRINTS" id="PR00103">
    <property type="entry name" value="CAMPKINASE"/>
</dbReference>
<proteinExistence type="predicted"/>
<name>A0ABY4YD84_9GAMM</name>
<keyword evidence="1" id="KW-0472">Membrane</keyword>
<keyword evidence="1" id="KW-0812">Transmembrane</keyword>
<dbReference type="InterPro" id="IPR000595">
    <property type="entry name" value="cNMP-bd_dom"/>
</dbReference>
<dbReference type="Gene3D" id="2.60.120.10">
    <property type="entry name" value="Jelly Rolls"/>
    <property type="match status" value="1"/>
</dbReference>
<keyword evidence="3" id="KW-0614">Plasmid</keyword>
<evidence type="ECO:0000256" key="1">
    <source>
        <dbReference type="SAM" id="Phobius"/>
    </source>
</evidence>
<dbReference type="Pfam" id="PF00027">
    <property type="entry name" value="cNMP_binding"/>
    <property type="match status" value="1"/>
</dbReference>
<feature type="transmembrane region" description="Helical" evidence="1">
    <location>
        <begin position="221"/>
        <end position="241"/>
    </location>
</feature>
<dbReference type="Proteomes" id="UP001057474">
    <property type="component" value="Plasmid pLlyPCM2298_1"/>
</dbReference>
<organism evidence="3 4">
    <name type="scientific">Legionella lytica</name>
    <dbReference type="NCBI Taxonomy" id="96232"/>
    <lineage>
        <taxon>Bacteria</taxon>
        <taxon>Pseudomonadati</taxon>
        <taxon>Pseudomonadota</taxon>
        <taxon>Gammaproteobacteria</taxon>
        <taxon>Legionellales</taxon>
        <taxon>Legionellaceae</taxon>
        <taxon>Legionella</taxon>
    </lineage>
</organism>
<dbReference type="CDD" id="cd00038">
    <property type="entry name" value="CAP_ED"/>
    <property type="match status" value="1"/>
</dbReference>
<feature type="transmembrane region" description="Helical" evidence="1">
    <location>
        <begin position="262"/>
        <end position="285"/>
    </location>
</feature>
<dbReference type="InterPro" id="IPR050503">
    <property type="entry name" value="cAMP-dep_PK_reg_su-like"/>
</dbReference>
<dbReference type="EMBL" id="CP071528">
    <property type="protein sequence ID" value="USQ15496.1"/>
    <property type="molecule type" value="Genomic_DNA"/>
</dbReference>
<geneLocation type="plasmid" evidence="3 4">
    <name>pLlyPCM2298_1</name>
</geneLocation>
<dbReference type="Pfam" id="PF02517">
    <property type="entry name" value="Rce1-like"/>
    <property type="match status" value="1"/>
</dbReference>
<evidence type="ECO:0000259" key="2">
    <source>
        <dbReference type="PROSITE" id="PS50042"/>
    </source>
</evidence>